<proteinExistence type="predicted"/>
<gene>
    <name evidence="2" type="ORF">DMP05_02955</name>
</gene>
<protein>
    <recommendedName>
        <fullName evidence="4">Teichoic acid transporter</fullName>
    </recommendedName>
</protein>
<keyword evidence="1" id="KW-0472">Membrane</keyword>
<feature type="transmembrane region" description="Helical" evidence="1">
    <location>
        <begin position="49"/>
        <end position="69"/>
    </location>
</feature>
<organism evidence="2 3">
    <name type="scientific">Slackia isoflavoniconvertens</name>
    <dbReference type="NCBI Taxonomy" id="572010"/>
    <lineage>
        <taxon>Bacteria</taxon>
        <taxon>Bacillati</taxon>
        <taxon>Actinomycetota</taxon>
        <taxon>Coriobacteriia</taxon>
        <taxon>Eggerthellales</taxon>
        <taxon>Eggerthellaceae</taxon>
        <taxon>Slackia</taxon>
    </lineage>
</organism>
<keyword evidence="3" id="KW-1185">Reference proteome</keyword>
<evidence type="ECO:0000313" key="3">
    <source>
        <dbReference type="Proteomes" id="UP000271472"/>
    </source>
</evidence>
<name>A0A3N0IGM3_9ACTN</name>
<evidence type="ECO:0000313" key="2">
    <source>
        <dbReference type="EMBL" id="RNM36199.1"/>
    </source>
</evidence>
<sequence length="271" mass="29373">MTEFFATKNRIAMNFTKLPFSKQNQIDEGPVRTIDSSSLARPFDPPKPVLIVSLVFALIAAIIGGRYAFGAIDGILHGAQRDAATVETNINRGVSYDLPIMENYISLDDATIVQTFADAGYQTYNMLGEGEEGVDVMKIPSDVTLADAALVYAKGVSSMDAVTASKYLVGSWRFTVSHTNGTEMKVRYCDLAAENAQDAVQHAWQSEGWADNGNVTITAEGVDEIGNTYREGTIETESGTHSWRISVCDLDGVYSISGLPSTAQYVGIRMN</sequence>
<reference evidence="3" key="1">
    <citation type="submission" date="2018-05" db="EMBL/GenBank/DDBJ databases">
        <title>Genome Sequencing of selected type strains of the family Eggerthellaceae.</title>
        <authorList>
            <person name="Danylec N."/>
            <person name="Stoll D.A."/>
            <person name="Doetsch A."/>
            <person name="Huch M."/>
        </authorList>
    </citation>
    <scope>NUCLEOTIDE SEQUENCE [LARGE SCALE GENOMIC DNA]</scope>
    <source>
        <strain evidence="3">DSM 22006</strain>
    </source>
</reference>
<comment type="caution">
    <text evidence="2">The sequence shown here is derived from an EMBL/GenBank/DDBJ whole genome shotgun (WGS) entry which is preliminary data.</text>
</comment>
<dbReference type="Proteomes" id="UP000271472">
    <property type="component" value="Unassembled WGS sequence"/>
</dbReference>
<keyword evidence="1" id="KW-1133">Transmembrane helix</keyword>
<accession>A0A3N0IGM3</accession>
<keyword evidence="1" id="KW-0812">Transmembrane</keyword>
<evidence type="ECO:0008006" key="4">
    <source>
        <dbReference type="Google" id="ProtNLM"/>
    </source>
</evidence>
<dbReference type="AlphaFoldDB" id="A0A3N0IGM3"/>
<evidence type="ECO:0000256" key="1">
    <source>
        <dbReference type="SAM" id="Phobius"/>
    </source>
</evidence>
<dbReference type="EMBL" id="QIBZ01000004">
    <property type="protein sequence ID" value="RNM36199.1"/>
    <property type="molecule type" value="Genomic_DNA"/>
</dbReference>